<dbReference type="EMBL" id="JAIWYP010000008">
    <property type="protein sequence ID" value="KAH3787149.1"/>
    <property type="molecule type" value="Genomic_DNA"/>
</dbReference>
<evidence type="ECO:0000313" key="2">
    <source>
        <dbReference type="EMBL" id="KAH3787149.1"/>
    </source>
</evidence>
<feature type="region of interest" description="Disordered" evidence="1">
    <location>
        <begin position="79"/>
        <end position="100"/>
    </location>
</feature>
<comment type="caution">
    <text evidence="2">The sequence shown here is derived from an EMBL/GenBank/DDBJ whole genome shotgun (WGS) entry which is preliminary data.</text>
</comment>
<keyword evidence="3" id="KW-1185">Reference proteome</keyword>
<evidence type="ECO:0000313" key="3">
    <source>
        <dbReference type="Proteomes" id="UP000828390"/>
    </source>
</evidence>
<proteinExistence type="predicted"/>
<accession>A0A9D4EUG7</accession>
<evidence type="ECO:0000256" key="1">
    <source>
        <dbReference type="SAM" id="MobiDB-lite"/>
    </source>
</evidence>
<reference evidence="2" key="1">
    <citation type="journal article" date="2019" name="bioRxiv">
        <title>The Genome of the Zebra Mussel, Dreissena polymorpha: A Resource for Invasive Species Research.</title>
        <authorList>
            <person name="McCartney M.A."/>
            <person name="Auch B."/>
            <person name="Kono T."/>
            <person name="Mallez S."/>
            <person name="Zhang Y."/>
            <person name="Obille A."/>
            <person name="Becker A."/>
            <person name="Abrahante J.E."/>
            <person name="Garbe J."/>
            <person name="Badalamenti J.P."/>
            <person name="Herman A."/>
            <person name="Mangelson H."/>
            <person name="Liachko I."/>
            <person name="Sullivan S."/>
            <person name="Sone E.D."/>
            <person name="Koren S."/>
            <person name="Silverstein K.A.T."/>
            <person name="Beckman K.B."/>
            <person name="Gohl D.M."/>
        </authorList>
    </citation>
    <scope>NUCLEOTIDE SEQUENCE</scope>
    <source>
        <strain evidence="2">Duluth1</strain>
        <tissue evidence="2">Whole animal</tissue>
    </source>
</reference>
<dbReference type="AlphaFoldDB" id="A0A9D4EUG7"/>
<gene>
    <name evidence="2" type="ORF">DPMN_165269</name>
</gene>
<dbReference type="Proteomes" id="UP000828390">
    <property type="component" value="Unassembled WGS sequence"/>
</dbReference>
<reference evidence="2" key="2">
    <citation type="submission" date="2020-11" db="EMBL/GenBank/DDBJ databases">
        <authorList>
            <person name="McCartney M.A."/>
            <person name="Auch B."/>
            <person name="Kono T."/>
            <person name="Mallez S."/>
            <person name="Becker A."/>
            <person name="Gohl D.M."/>
            <person name="Silverstein K.A.T."/>
            <person name="Koren S."/>
            <person name="Bechman K.B."/>
            <person name="Herman A."/>
            <person name="Abrahante J.E."/>
            <person name="Garbe J."/>
        </authorList>
    </citation>
    <scope>NUCLEOTIDE SEQUENCE</scope>
    <source>
        <strain evidence="2">Duluth1</strain>
        <tissue evidence="2">Whole animal</tissue>
    </source>
</reference>
<organism evidence="2 3">
    <name type="scientific">Dreissena polymorpha</name>
    <name type="common">Zebra mussel</name>
    <name type="synonym">Mytilus polymorpha</name>
    <dbReference type="NCBI Taxonomy" id="45954"/>
    <lineage>
        <taxon>Eukaryota</taxon>
        <taxon>Metazoa</taxon>
        <taxon>Spiralia</taxon>
        <taxon>Lophotrochozoa</taxon>
        <taxon>Mollusca</taxon>
        <taxon>Bivalvia</taxon>
        <taxon>Autobranchia</taxon>
        <taxon>Heteroconchia</taxon>
        <taxon>Euheterodonta</taxon>
        <taxon>Imparidentia</taxon>
        <taxon>Neoheterodontei</taxon>
        <taxon>Myida</taxon>
        <taxon>Dreissenoidea</taxon>
        <taxon>Dreissenidae</taxon>
        <taxon>Dreissena</taxon>
    </lineage>
</organism>
<protein>
    <submittedName>
        <fullName evidence="2">Uncharacterized protein</fullName>
    </submittedName>
</protein>
<sequence>MNDKVKDIIERDDERLKILVNDLFDKLKERLLTSCTKQIEILEARLFEEEIENDTLKKNVKNLKSQVNLQSEENAKLKTELANQENNRRRSENDSNQYSRSNNIILSGIEHSSSEIDPNGTPLVKSAEETTKISIAKINSITKETITMEDVDIAHRLKRSPNGKKDMCLVLRKLGLMLVRKVSSQISLNGAISCKDARDVVHRVEWEDYQHWLDLPWPKK</sequence>
<name>A0A9D4EUG7_DREPO</name>